<accession>R0M3X6</accession>
<reference evidence="2" key="1">
    <citation type="journal article" date="2013" name="Nat. Genet.">
        <title>The duck genome and transcriptome provide insight into an avian influenza virus reservoir species.</title>
        <authorList>
            <person name="Huang Y."/>
            <person name="Li Y."/>
            <person name="Burt D.W."/>
            <person name="Chen H."/>
            <person name="Zhang Y."/>
            <person name="Qian W."/>
            <person name="Kim H."/>
            <person name="Gan S."/>
            <person name="Zhao Y."/>
            <person name="Li J."/>
            <person name="Yi K."/>
            <person name="Feng H."/>
            <person name="Zhu P."/>
            <person name="Li B."/>
            <person name="Liu Q."/>
            <person name="Fairley S."/>
            <person name="Magor K.E."/>
            <person name="Du Z."/>
            <person name="Hu X."/>
            <person name="Goodman L."/>
            <person name="Tafer H."/>
            <person name="Vignal A."/>
            <person name="Lee T."/>
            <person name="Kim K.W."/>
            <person name="Sheng Z."/>
            <person name="An Y."/>
            <person name="Searle S."/>
            <person name="Herrero J."/>
            <person name="Groenen M.A."/>
            <person name="Crooijmans R.P."/>
            <person name="Faraut T."/>
            <person name="Cai Q."/>
            <person name="Webster R.G."/>
            <person name="Aldridge J.R."/>
            <person name="Warren W.C."/>
            <person name="Bartschat S."/>
            <person name="Kehr S."/>
            <person name="Marz M."/>
            <person name="Stadler P.F."/>
            <person name="Smith J."/>
            <person name="Kraus R.H."/>
            <person name="Zhao Y."/>
            <person name="Ren L."/>
            <person name="Fei J."/>
            <person name="Morisson M."/>
            <person name="Kaiser P."/>
            <person name="Griffin D.K."/>
            <person name="Rao M."/>
            <person name="Pitel F."/>
            <person name="Wang J."/>
            <person name="Li N."/>
        </authorList>
    </citation>
    <scope>NUCLEOTIDE SEQUENCE [LARGE SCALE GENOMIC DNA]</scope>
</reference>
<sequence length="250" mass="28396">MWSETSNAKRTTYKSTTQMVCGSHQWEDMKFTLVVLFQIKSVKNDPDIPAVLTDSFFPSDAGKRWRPWTKEEACMLSAAWDIRFVQLCESQKYEDHPKSALNRRRNAPVSCPKPFGEKHSRSGRLAVLTRKNRILILFALHILGARAQRTSAVMLQFIKYLQPAPGPLHSGPWEPSMLTSLCELNTSWQSLREGKHSQHPPTNIQQDGLRAFKKMLNISTISYASYRSVICPACFAIPGSIAFNLIQLKN</sequence>
<evidence type="ECO:0000313" key="1">
    <source>
        <dbReference type="EMBL" id="EOB08815.1"/>
    </source>
</evidence>
<evidence type="ECO:0000313" key="2">
    <source>
        <dbReference type="Proteomes" id="UP000296049"/>
    </source>
</evidence>
<name>R0M3X6_ANAPL</name>
<dbReference type="AlphaFoldDB" id="R0M3X6"/>
<protein>
    <submittedName>
        <fullName evidence="1">Uncharacterized protein</fullName>
    </submittedName>
</protein>
<proteinExistence type="predicted"/>
<gene>
    <name evidence="1" type="ORF">Anapl_02279</name>
</gene>
<organism evidence="1 2">
    <name type="scientific">Anas platyrhynchos</name>
    <name type="common">Mallard</name>
    <name type="synonym">Anas boschas</name>
    <dbReference type="NCBI Taxonomy" id="8839"/>
    <lineage>
        <taxon>Eukaryota</taxon>
        <taxon>Metazoa</taxon>
        <taxon>Chordata</taxon>
        <taxon>Craniata</taxon>
        <taxon>Vertebrata</taxon>
        <taxon>Euteleostomi</taxon>
        <taxon>Archelosauria</taxon>
        <taxon>Archosauria</taxon>
        <taxon>Dinosauria</taxon>
        <taxon>Saurischia</taxon>
        <taxon>Theropoda</taxon>
        <taxon>Coelurosauria</taxon>
        <taxon>Aves</taxon>
        <taxon>Neognathae</taxon>
        <taxon>Galloanserae</taxon>
        <taxon>Anseriformes</taxon>
        <taxon>Anatidae</taxon>
        <taxon>Anatinae</taxon>
        <taxon>Anas</taxon>
    </lineage>
</organism>
<dbReference type="Proteomes" id="UP000296049">
    <property type="component" value="Unassembled WGS sequence"/>
</dbReference>
<dbReference type="EMBL" id="KB742418">
    <property type="protein sequence ID" value="EOB08815.1"/>
    <property type="molecule type" value="Genomic_DNA"/>
</dbReference>
<keyword evidence="2" id="KW-1185">Reference proteome</keyword>